<proteinExistence type="inferred from homology"/>
<dbReference type="Gene3D" id="1.10.10.10">
    <property type="entry name" value="Winged helix-like DNA-binding domain superfamily/Winged helix DNA-binding domain"/>
    <property type="match status" value="1"/>
</dbReference>
<dbReference type="AlphaFoldDB" id="A0A674K491"/>
<dbReference type="PANTHER" id="PTHR12146">
    <property type="entry name" value="40S RIBOSOMAL PROTEIN S10"/>
    <property type="match status" value="1"/>
</dbReference>
<feature type="compositionally biased region" description="Basic and acidic residues" evidence="4">
    <location>
        <begin position="141"/>
        <end position="151"/>
    </location>
</feature>
<keyword evidence="2" id="KW-0689">Ribosomal protein</keyword>
<dbReference type="GO" id="GO:0003723">
    <property type="term" value="F:RNA binding"/>
    <property type="evidence" value="ECO:0007669"/>
    <property type="project" value="TreeGrafter"/>
</dbReference>
<evidence type="ECO:0000313" key="6">
    <source>
        <dbReference type="Ensembl" id="ENSTMTP00000027743.1"/>
    </source>
</evidence>
<dbReference type="GO" id="GO:0003735">
    <property type="term" value="F:structural constituent of ribosome"/>
    <property type="evidence" value="ECO:0007669"/>
    <property type="project" value="TreeGrafter"/>
</dbReference>
<protein>
    <recommendedName>
        <fullName evidence="5">Plectin/eS10 N-terminal domain-containing protein</fullName>
    </recommendedName>
</protein>
<sequence>MLMPLERLQAIYELLFREGVMVAKKDKRPQSFHPQLPGITNLQVLRAMGSLRSRGLVRETFAWRHCYWYLTNEGIGHLRQYLHLPPEIVPASLQRVRRPVAVPMRRPAAGPRVQTVPGLASCPPKRQAGGEEGGGSRQAYRRREETREQHVEAASAGGVSRLAPEPSPAPG</sequence>
<keyword evidence="3" id="KW-0687">Ribonucleoprotein</keyword>
<organism evidence="6 7">
    <name type="scientific">Terrapene triunguis</name>
    <name type="common">Three-toed box turtle</name>
    <dbReference type="NCBI Taxonomy" id="2587831"/>
    <lineage>
        <taxon>Eukaryota</taxon>
        <taxon>Metazoa</taxon>
        <taxon>Chordata</taxon>
        <taxon>Craniata</taxon>
        <taxon>Vertebrata</taxon>
        <taxon>Euteleostomi</taxon>
        <taxon>Archelosauria</taxon>
        <taxon>Testudinata</taxon>
        <taxon>Testudines</taxon>
        <taxon>Cryptodira</taxon>
        <taxon>Durocryptodira</taxon>
        <taxon>Testudinoidea</taxon>
        <taxon>Emydidae</taxon>
        <taxon>Terrapene</taxon>
    </lineage>
</organism>
<feature type="region of interest" description="Disordered" evidence="4">
    <location>
        <begin position="103"/>
        <end position="171"/>
    </location>
</feature>
<dbReference type="GeneTree" id="ENSGT00940000166022"/>
<reference evidence="6" key="1">
    <citation type="submission" date="2025-08" db="UniProtKB">
        <authorList>
            <consortium name="Ensembl"/>
        </authorList>
    </citation>
    <scope>IDENTIFICATION</scope>
</reference>
<dbReference type="Ensembl" id="ENSTMTT00000028744.1">
    <property type="protein sequence ID" value="ENSTMTP00000027743.1"/>
    <property type="gene ID" value="ENSTMTG00000020213.1"/>
</dbReference>
<dbReference type="Pfam" id="PF03501">
    <property type="entry name" value="S10_plectin"/>
    <property type="match status" value="1"/>
</dbReference>
<evidence type="ECO:0000256" key="2">
    <source>
        <dbReference type="ARBA" id="ARBA00022980"/>
    </source>
</evidence>
<dbReference type="InterPro" id="IPR036388">
    <property type="entry name" value="WH-like_DNA-bd_sf"/>
</dbReference>
<evidence type="ECO:0000313" key="7">
    <source>
        <dbReference type="Proteomes" id="UP000472274"/>
    </source>
</evidence>
<feature type="domain" description="Plectin/eS10 N-terminal" evidence="5">
    <location>
        <begin position="3"/>
        <end position="95"/>
    </location>
</feature>
<evidence type="ECO:0000256" key="1">
    <source>
        <dbReference type="ARBA" id="ARBA00007278"/>
    </source>
</evidence>
<dbReference type="InterPro" id="IPR005326">
    <property type="entry name" value="Plectin_eS10_N"/>
</dbReference>
<feature type="compositionally biased region" description="Low complexity" evidence="4">
    <location>
        <begin position="103"/>
        <end position="113"/>
    </location>
</feature>
<dbReference type="GO" id="GO:0022627">
    <property type="term" value="C:cytosolic small ribosomal subunit"/>
    <property type="evidence" value="ECO:0007669"/>
    <property type="project" value="TreeGrafter"/>
</dbReference>
<dbReference type="Proteomes" id="UP000472274">
    <property type="component" value="Unplaced"/>
</dbReference>
<evidence type="ECO:0000259" key="5">
    <source>
        <dbReference type="Pfam" id="PF03501"/>
    </source>
</evidence>
<accession>A0A674K491</accession>
<reference evidence="6" key="2">
    <citation type="submission" date="2025-09" db="UniProtKB">
        <authorList>
            <consortium name="Ensembl"/>
        </authorList>
    </citation>
    <scope>IDENTIFICATION</scope>
</reference>
<gene>
    <name evidence="6" type="primary">LOC112113557</name>
</gene>
<dbReference type="FunFam" id="1.10.10.10:FF:000388">
    <property type="entry name" value="plectin isoform X1"/>
    <property type="match status" value="1"/>
</dbReference>
<comment type="similarity">
    <text evidence="1">Belongs to the eukaryotic ribosomal protein eS10 family.</text>
</comment>
<keyword evidence="7" id="KW-1185">Reference proteome</keyword>
<dbReference type="InterPro" id="IPR037447">
    <property type="entry name" value="Ribosomal_eS10"/>
</dbReference>
<evidence type="ECO:0000256" key="4">
    <source>
        <dbReference type="SAM" id="MobiDB-lite"/>
    </source>
</evidence>
<name>A0A674K491_9SAUR</name>
<evidence type="ECO:0000256" key="3">
    <source>
        <dbReference type="ARBA" id="ARBA00023274"/>
    </source>
</evidence>
<dbReference type="PANTHER" id="PTHR12146:SF25">
    <property type="entry name" value="PLECTIN_ES10 N-TERMINAL DOMAIN-CONTAINING PROTEIN"/>
    <property type="match status" value="1"/>
</dbReference>
<dbReference type="InParanoid" id="A0A674K491"/>